<dbReference type="InterPro" id="IPR002931">
    <property type="entry name" value="Transglutaminase-like"/>
</dbReference>
<evidence type="ECO:0000313" key="4">
    <source>
        <dbReference type="Proteomes" id="UP001186944"/>
    </source>
</evidence>
<dbReference type="PANTHER" id="PTHR11590:SF40">
    <property type="entry name" value="HEMOCYTE PROTEIN-GLUTAMINE GAMMA-GLUTAMYLTRANSFERASE-LIKE PROTEIN"/>
    <property type="match status" value="1"/>
</dbReference>
<dbReference type="AlphaFoldDB" id="A0AA89BNI3"/>
<dbReference type="SUPFAM" id="SSF81296">
    <property type="entry name" value="E set domains"/>
    <property type="match status" value="1"/>
</dbReference>
<proteinExistence type="inferred from homology"/>
<comment type="similarity">
    <text evidence="1">Belongs to the transglutaminase superfamily. Transglutaminase family.</text>
</comment>
<dbReference type="Pfam" id="PF00868">
    <property type="entry name" value="Transglut_N"/>
    <property type="match status" value="1"/>
</dbReference>
<dbReference type="SUPFAM" id="SSF49309">
    <property type="entry name" value="Transglutaminase, two C-terminal domains"/>
    <property type="match status" value="2"/>
</dbReference>
<dbReference type="Gene3D" id="2.60.40.10">
    <property type="entry name" value="Immunoglobulins"/>
    <property type="match status" value="3"/>
</dbReference>
<dbReference type="PANTHER" id="PTHR11590">
    <property type="entry name" value="PROTEIN-GLUTAMINE GAMMA-GLUTAMYLTRANSFERASE"/>
    <property type="match status" value="1"/>
</dbReference>
<dbReference type="EMBL" id="VSWD01000012">
    <property type="protein sequence ID" value="KAK3085527.1"/>
    <property type="molecule type" value="Genomic_DNA"/>
</dbReference>
<dbReference type="Pfam" id="PF01841">
    <property type="entry name" value="Transglut_core"/>
    <property type="match status" value="1"/>
</dbReference>
<feature type="domain" description="Transglutaminase-like" evidence="2">
    <location>
        <begin position="578"/>
        <end position="675"/>
    </location>
</feature>
<dbReference type="SUPFAM" id="SSF54001">
    <property type="entry name" value="Cysteine proteinases"/>
    <property type="match status" value="1"/>
</dbReference>
<dbReference type="GO" id="GO:0003810">
    <property type="term" value="F:protein-glutamine gamma-glutamyltransferase activity"/>
    <property type="evidence" value="ECO:0007669"/>
    <property type="project" value="InterPro"/>
</dbReference>
<dbReference type="SMART" id="SM00460">
    <property type="entry name" value="TGc"/>
    <property type="match status" value="1"/>
</dbReference>
<sequence>MRDINQDGGKVLMGQDFNIFLDLENKSHRAIKANVSVSLSIQTYTGDNLATYLREEFKGIMISGNTVKPLKVNVKADKYLKHLTRDGQGDNDLDGDMEAVIVANFDDNFGDHDFVHLVEQFRVGWADLKIKAPEKVAMGAPFDVTLSFTEDVPMTLTKCKLNWEGAGFTKVENYDIPNITDAKNWSHKITVKPKKRNPDGELIVSLDCKELPDITGTLDIAVQGYVCDRLTSSLRNSTGDMGNSSYTMMSHSPEWWMIFCHRPFEPSNQRLYSMSSEMEVTGCDKDERIEREEGWRAGNRQVKVVGVDLHIKENSERHYTDKYELTQKERGRELVVRRGEPFIMTIILDSRYDNRVHSMTVNFHLGKNPDRREGTMKSLPVNESKFEPDRPYDWYVRVRNVHEKKLTLEVLSPSTCIIGEWSLSIDILVKSSRGDKPDRYHHPDDINILLNPWCIYDEVYFPETALLSEYILNDQGCVFNGSATHPSARPWNFGQFEDGILETCFRLLRKGNGYRNSNRLSNPVEIARMISHLVNLGDDGEETGILVGNWSGDYRGGTAPTQWNGSAKILKQYERNNGEPVKFGQCWVFSGVTVTICRAIGLPCKSVSCYGSAHDTDKSTTIDEYYVYQNGNYVKSPEMSSDSIWNFHVWNEIYCRRTDLHNRKYDGWQVIDSTPQELSDGMYACGPCPVKAVKNGDVVPRFDGKFIFAEVNADVIHWNVEGRKRMIDRVEKSR</sequence>
<organism evidence="3 4">
    <name type="scientific">Pinctada imbricata</name>
    <name type="common">Atlantic pearl-oyster</name>
    <name type="synonym">Pinctada martensii</name>
    <dbReference type="NCBI Taxonomy" id="66713"/>
    <lineage>
        <taxon>Eukaryota</taxon>
        <taxon>Metazoa</taxon>
        <taxon>Spiralia</taxon>
        <taxon>Lophotrochozoa</taxon>
        <taxon>Mollusca</taxon>
        <taxon>Bivalvia</taxon>
        <taxon>Autobranchia</taxon>
        <taxon>Pteriomorphia</taxon>
        <taxon>Pterioida</taxon>
        <taxon>Pterioidea</taxon>
        <taxon>Pteriidae</taxon>
        <taxon>Pinctada</taxon>
    </lineage>
</organism>
<accession>A0AA89BNI3</accession>
<protein>
    <recommendedName>
        <fullName evidence="2">Transglutaminase-like domain-containing protein</fullName>
    </recommendedName>
</protein>
<evidence type="ECO:0000313" key="3">
    <source>
        <dbReference type="EMBL" id="KAK3085527.1"/>
    </source>
</evidence>
<evidence type="ECO:0000256" key="1">
    <source>
        <dbReference type="ARBA" id="ARBA00005968"/>
    </source>
</evidence>
<comment type="caution">
    <text evidence="3">The sequence shown here is derived from an EMBL/GenBank/DDBJ whole genome shotgun (WGS) entry which is preliminary data.</text>
</comment>
<reference evidence="3" key="1">
    <citation type="submission" date="2019-08" db="EMBL/GenBank/DDBJ databases">
        <title>The improved chromosome-level genome for the pearl oyster Pinctada fucata martensii using PacBio sequencing and Hi-C.</title>
        <authorList>
            <person name="Zheng Z."/>
        </authorList>
    </citation>
    <scope>NUCLEOTIDE SEQUENCE</scope>
    <source>
        <strain evidence="3">ZZ-2019</strain>
        <tissue evidence="3">Adductor muscle</tissue>
    </source>
</reference>
<dbReference type="InterPro" id="IPR001102">
    <property type="entry name" value="Transglutaminase_N"/>
</dbReference>
<gene>
    <name evidence="3" type="ORF">FSP39_004705</name>
</gene>
<dbReference type="InterPro" id="IPR013783">
    <property type="entry name" value="Ig-like_fold"/>
</dbReference>
<dbReference type="Gene3D" id="3.90.260.10">
    <property type="entry name" value="Transglutaminase-like"/>
    <property type="match status" value="1"/>
</dbReference>
<dbReference type="FunFam" id="3.90.260.10:FF:000002">
    <property type="entry name" value="Erythrocyte membrane protein band 4.2"/>
    <property type="match status" value="1"/>
</dbReference>
<name>A0AA89BNI3_PINIB</name>
<dbReference type="InterPro" id="IPR038765">
    <property type="entry name" value="Papain-like_cys_pep_sf"/>
</dbReference>
<dbReference type="Proteomes" id="UP001186944">
    <property type="component" value="Unassembled WGS sequence"/>
</dbReference>
<dbReference type="InterPro" id="IPR036238">
    <property type="entry name" value="Transglutaminase_C_sf"/>
</dbReference>
<dbReference type="InterPro" id="IPR036985">
    <property type="entry name" value="Transglutaminase-like_sf"/>
</dbReference>
<dbReference type="InterPro" id="IPR050779">
    <property type="entry name" value="Transglutaminase"/>
</dbReference>
<dbReference type="InterPro" id="IPR014756">
    <property type="entry name" value="Ig_E-set"/>
</dbReference>
<keyword evidence="4" id="KW-1185">Reference proteome</keyword>
<evidence type="ECO:0000259" key="2">
    <source>
        <dbReference type="SMART" id="SM00460"/>
    </source>
</evidence>